<dbReference type="SUPFAM" id="SSF46689">
    <property type="entry name" value="Homeodomain-like"/>
    <property type="match status" value="1"/>
</dbReference>
<dbReference type="PANTHER" id="PTHR30055:SF146">
    <property type="entry name" value="HTH-TYPE TRANSCRIPTIONAL DUAL REGULATOR CECR"/>
    <property type="match status" value="1"/>
</dbReference>
<evidence type="ECO:0000256" key="3">
    <source>
        <dbReference type="SAM" id="MobiDB-lite"/>
    </source>
</evidence>
<dbReference type="GO" id="GO:0003700">
    <property type="term" value="F:DNA-binding transcription factor activity"/>
    <property type="evidence" value="ECO:0007669"/>
    <property type="project" value="TreeGrafter"/>
</dbReference>
<feature type="DNA-binding region" description="H-T-H motif" evidence="2">
    <location>
        <begin position="42"/>
        <end position="61"/>
    </location>
</feature>
<keyword evidence="1 2" id="KW-0238">DNA-binding</keyword>
<keyword evidence="6" id="KW-1185">Reference proteome</keyword>
<organism evidence="5 6">
    <name type="scientific">Amycolatopsis australiensis</name>
    <dbReference type="NCBI Taxonomy" id="546364"/>
    <lineage>
        <taxon>Bacteria</taxon>
        <taxon>Bacillati</taxon>
        <taxon>Actinomycetota</taxon>
        <taxon>Actinomycetes</taxon>
        <taxon>Pseudonocardiales</taxon>
        <taxon>Pseudonocardiaceae</taxon>
        <taxon>Amycolatopsis</taxon>
    </lineage>
</organism>
<evidence type="ECO:0000256" key="1">
    <source>
        <dbReference type="ARBA" id="ARBA00023125"/>
    </source>
</evidence>
<protein>
    <submittedName>
        <fullName evidence="5">Regulatory protein, tetR family</fullName>
    </submittedName>
</protein>
<gene>
    <name evidence="5" type="ORF">SAMN04489730_7907</name>
</gene>
<accession>A0A1K1T3T9</accession>
<dbReference type="Pfam" id="PF00440">
    <property type="entry name" value="TetR_N"/>
    <property type="match status" value="1"/>
</dbReference>
<evidence type="ECO:0000313" key="5">
    <source>
        <dbReference type="EMBL" id="SFW91305.1"/>
    </source>
</evidence>
<dbReference type="PANTHER" id="PTHR30055">
    <property type="entry name" value="HTH-TYPE TRANSCRIPTIONAL REGULATOR RUTR"/>
    <property type="match status" value="1"/>
</dbReference>
<dbReference type="Gene3D" id="1.10.357.10">
    <property type="entry name" value="Tetracycline Repressor, domain 2"/>
    <property type="match status" value="1"/>
</dbReference>
<dbReference type="InterPro" id="IPR009057">
    <property type="entry name" value="Homeodomain-like_sf"/>
</dbReference>
<reference evidence="6" key="1">
    <citation type="submission" date="2016-11" db="EMBL/GenBank/DDBJ databases">
        <authorList>
            <person name="Varghese N."/>
            <person name="Submissions S."/>
        </authorList>
    </citation>
    <scope>NUCLEOTIDE SEQUENCE [LARGE SCALE GENOMIC DNA]</scope>
    <source>
        <strain evidence="6">DSM 44671</strain>
    </source>
</reference>
<dbReference type="InterPro" id="IPR001647">
    <property type="entry name" value="HTH_TetR"/>
</dbReference>
<proteinExistence type="predicted"/>
<dbReference type="Proteomes" id="UP000182740">
    <property type="component" value="Unassembled WGS sequence"/>
</dbReference>
<dbReference type="AlphaFoldDB" id="A0A1K1T3T9"/>
<name>A0A1K1T3T9_9PSEU</name>
<evidence type="ECO:0000313" key="6">
    <source>
        <dbReference type="Proteomes" id="UP000182740"/>
    </source>
</evidence>
<dbReference type="InterPro" id="IPR050109">
    <property type="entry name" value="HTH-type_TetR-like_transc_reg"/>
</dbReference>
<evidence type="ECO:0000256" key="2">
    <source>
        <dbReference type="PROSITE-ProRule" id="PRU00335"/>
    </source>
</evidence>
<dbReference type="PROSITE" id="PS50977">
    <property type="entry name" value="HTH_TETR_2"/>
    <property type="match status" value="1"/>
</dbReference>
<sequence length="213" mass="23374">MADPVKRRYDTSRRQEQARENRRRILAAASGLFREKGYAGTAMPEVAKAAGVAVQTVYKAFASKAVLLKAVFDVTVAGDDEDIPIAGRDFIAAIQAEPDAARKIEMYLEHLAGSAPAVWPVQLLARDAAAADPGAAEVWAQMRQEMLTAMTYFSADLMATGQIKPGLTAEDVRDVLWTYHAPEQYELLCLERGWSPERYGKFLRDAIVAAILA</sequence>
<dbReference type="EMBL" id="FPJG01000006">
    <property type="protein sequence ID" value="SFW91305.1"/>
    <property type="molecule type" value="Genomic_DNA"/>
</dbReference>
<dbReference type="OrthoDB" id="4823039at2"/>
<dbReference type="GO" id="GO:0000976">
    <property type="term" value="F:transcription cis-regulatory region binding"/>
    <property type="evidence" value="ECO:0007669"/>
    <property type="project" value="TreeGrafter"/>
</dbReference>
<evidence type="ECO:0000259" key="4">
    <source>
        <dbReference type="PROSITE" id="PS50977"/>
    </source>
</evidence>
<feature type="region of interest" description="Disordered" evidence="3">
    <location>
        <begin position="1"/>
        <end position="20"/>
    </location>
</feature>
<dbReference type="PRINTS" id="PR00455">
    <property type="entry name" value="HTHTETR"/>
</dbReference>
<dbReference type="RefSeq" id="WP_072481008.1">
    <property type="nucleotide sequence ID" value="NZ_FPJG01000006.1"/>
</dbReference>
<feature type="domain" description="HTH tetR-type" evidence="4">
    <location>
        <begin position="19"/>
        <end position="79"/>
    </location>
</feature>